<organism evidence="4 5">
    <name type="scientific">Caldanaerovirga acetigignens</name>
    <dbReference type="NCBI Taxonomy" id="447595"/>
    <lineage>
        <taxon>Bacteria</taxon>
        <taxon>Bacillati</taxon>
        <taxon>Bacillota</taxon>
        <taxon>Clostridia</taxon>
        <taxon>Thermosediminibacterales</taxon>
        <taxon>Thermosediminibacteraceae</taxon>
        <taxon>Caldanaerovirga</taxon>
    </lineage>
</organism>
<evidence type="ECO:0000256" key="2">
    <source>
        <dbReference type="ARBA" id="ARBA00022801"/>
    </source>
</evidence>
<evidence type="ECO:0000313" key="4">
    <source>
        <dbReference type="EMBL" id="SHM27723.1"/>
    </source>
</evidence>
<dbReference type="CDD" id="cd03443">
    <property type="entry name" value="PaaI_thioesterase"/>
    <property type="match status" value="1"/>
</dbReference>
<reference evidence="5" key="1">
    <citation type="submission" date="2016-11" db="EMBL/GenBank/DDBJ databases">
        <authorList>
            <person name="Varghese N."/>
            <person name="Submissions S."/>
        </authorList>
    </citation>
    <scope>NUCLEOTIDE SEQUENCE [LARGE SCALE GENOMIC DNA]</scope>
    <source>
        <strain evidence="5">DSM 18802</strain>
    </source>
</reference>
<dbReference type="SUPFAM" id="SSF54637">
    <property type="entry name" value="Thioesterase/thiol ester dehydrase-isomerase"/>
    <property type="match status" value="1"/>
</dbReference>
<comment type="similarity">
    <text evidence="1">Belongs to the thioesterase PaaI family.</text>
</comment>
<dbReference type="OrthoDB" id="286702at2"/>
<dbReference type="Gene3D" id="3.10.129.10">
    <property type="entry name" value="Hotdog Thioesterase"/>
    <property type="match status" value="1"/>
</dbReference>
<gene>
    <name evidence="4" type="ORF">SAMN05660826_00645</name>
</gene>
<evidence type="ECO:0000256" key="1">
    <source>
        <dbReference type="ARBA" id="ARBA00008324"/>
    </source>
</evidence>
<dbReference type="PANTHER" id="PTHR21660:SF1">
    <property type="entry name" value="ACYL-COENZYME A THIOESTERASE 13"/>
    <property type="match status" value="1"/>
</dbReference>
<dbReference type="Proteomes" id="UP000184375">
    <property type="component" value="Unassembled WGS sequence"/>
</dbReference>
<dbReference type="RefSeq" id="WP_073254575.1">
    <property type="nucleotide sequence ID" value="NZ_FRCR01000003.1"/>
</dbReference>
<proteinExistence type="inferred from homology"/>
<dbReference type="Pfam" id="PF03061">
    <property type="entry name" value="4HBT"/>
    <property type="match status" value="1"/>
</dbReference>
<dbReference type="InterPro" id="IPR039298">
    <property type="entry name" value="ACOT13"/>
</dbReference>
<accession>A0A1M7HHC4</accession>
<dbReference type="InterPro" id="IPR006683">
    <property type="entry name" value="Thioestr_dom"/>
</dbReference>
<keyword evidence="5" id="KW-1185">Reference proteome</keyword>
<evidence type="ECO:0000313" key="5">
    <source>
        <dbReference type="Proteomes" id="UP000184375"/>
    </source>
</evidence>
<dbReference type="PANTHER" id="PTHR21660">
    <property type="entry name" value="THIOESTERASE SUPERFAMILY MEMBER-RELATED"/>
    <property type="match status" value="1"/>
</dbReference>
<dbReference type="EMBL" id="FRCR01000003">
    <property type="protein sequence ID" value="SHM27723.1"/>
    <property type="molecule type" value="Genomic_DNA"/>
</dbReference>
<dbReference type="GO" id="GO:0047617">
    <property type="term" value="F:fatty acyl-CoA hydrolase activity"/>
    <property type="evidence" value="ECO:0007669"/>
    <property type="project" value="InterPro"/>
</dbReference>
<dbReference type="InterPro" id="IPR003736">
    <property type="entry name" value="PAAI_dom"/>
</dbReference>
<keyword evidence="2" id="KW-0378">Hydrolase</keyword>
<dbReference type="AlphaFoldDB" id="A0A1M7HHC4"/>
<protein>
    <submittedName>
        <fullName evidence="4">Acyl-CoA thioesterase</fullName>
    </submittedName>
</protein>
<dbReference type="NCBIfam" id="TIGR00369">
    <property type="entry name" value="unchar_dom_1"/>
    <property type="match status" value="1"/>
</dbReference>
<feature type="domain" description="Thioesterase" evidence="3">
    <location>
        <begin position="56"/>
        <end position="128"/>
    </location>
</feature>
<dbReference type="InterPro" id="IPR029069">
    <property type="entry name" value="HotDog_dom_sf"/>
</dbReference>
<sequence length="143" mass="15437">MASIVNNGVRQELFEEIIRDFNNSSFSQLMGFKLIELGNGISAIEFRPSKVLLNIMGILHGGVSAALCDTAMGISIKTLGKTSVTVEMKINYLIPVNLGEKVKAYGKVIKVGENICVAESEIINANNKIAAKAVGTYFILKSK</sequence>
<name>A0A1M7HHC4_9FIRM</name>
<evidence type="ECO:0000259" key="3">
    <source>
        <dbReference type="Pfam" id="PF03061"/>
    </source>
</evidence>
<dbReference type="STRING" id="447595.SAMN05660826_00645"/>